<proteinExistence type="predicted"/>
<organism evidence="2 3">
    <name type="scientific">Phyllosticta citricarpa</name>
    <dbReference type="NCBI Taxonomy" id="55181"/>
    <lineage>
        <taxon>Eukaryota</taxon>
        <taxon>Fungi</taxon>
        <taxon>Dikarya</taxon>
        <taxon>Ascomycota</taxon>
        <taxon>Pezizomycotina</taxon>
        <taxon>Dothideomycetes</taxon>
        <taxon>Dothideomycetes incertae sedis</taxon>
        <taxon>Botryosphaeriales</taxon>
        <taxon>Phyllostictaceae</taxon>
        <taxon>Phyllosticta</taxon>
    </lineage>
</organism>
<feature type="region of interest" description="Disordered" evidence="1">
    <location>
        <begin position="149"/>
        <end position="190"/>
    </location>
</feature>
<gene>
    <name evidence="2" type="ORF">IWX46DRAFT_231468</name>
</gene>
<dbReference type="EMBL" id="JBBPDW010000030">
    <property type="protein sequence ID" value="KAK7538844.1"/>
    <property type="molecule type" value="Genomic_DNA"/>
</dbReference>
<feature type="compositionally biased region" description="Polar residues" evidence="1">
    <location>
        <begin position="159"/>
        <end position="176"/>
    </location>
</feature>
<evidence type="ECO:0000256" key="1">
    <source>
        <dbReference type="SAM" id="MobiDB-lite"/>
    </source>
</evidence>
<evidence type="ECO:0000313" key="3">
    <source>
        <dbReference type="Proteomes" id="UP001365128"/>
    </source>
</evidence>
<sequence>MMLSRCDLWQLLSGNAHLWMDRGPCMEANIQLLARIPLRVARFASFSASPFSQDVFAISQKNMQCDCRLLVYVCLSRDLTSDGVVFRTMGLMPRRGNGFGLRKSKQGRIWQRVKKESNRRRLAAEDWAPTENPLGKIWIKKLLQTHLAKGRRAKERRQLPTQSHSHPAAHQNNLSLSPHAPAKGARSPSVETMMMPKKRNSNQPTTTTAASHAILITRPVVPTHSLPQTHHHHYHHYRVLGPAQAKDWQLCQSSPSVRKHHPASCALLNHWAPLFQAPHLPITTTVHTASLTLQQQKHQCSRNSS</sequence>
<dbReference type="Proteomes" id="UP001365128">
    <property type="component" value="Unassembled WGS sequence"/>
</dbReference>
<name>A0ABR1LUM1_9PEZI</name>
<accession>A0ABR1LUM1</accession>
<reference evidence="2 3" key="1">
    <citation type="submission" date="2024-04" db="EMBL/GenBank/DDBJ databases">
        <title>Phyllosticta paracitricarpa is synonymous to the EU quarantine fungus P. citricarpa based on phylogenomic analyses.</title>
        <authorList>
            <consortium name="Lawrence Berkeley National Laboratory"/>
            <person name="Van Ingen-Buijs V.A."/>
            <person name="Van Westerhoven A.C."/>
            <person name="Haridas S."/>
            <person name="Skiadas P."/>
            <person name="Martin F."/>
            <person name="Groenewald J.Z."/>
            <person name="Crous P.W."/>
            <person name="Seidl M.F."/>
        </authorList>
    </citation>
    <scope>NUCLEOTIDE SEQUENCE [LARGE SCALE GENOMIC DNA]</scope>
    <source>
        <strain evidence="2 3">CBS 122670</strain>
    </source>
</reference>
<evidence type="ECO:0000313" key="2">
    <source>
        <dbReference type="EMBL" id="KAK7538844.1"/>
    </source>
</evidence>
<keyword evidence="3" id="KW-1185">Reference proteome</keyword>
<protein>
    <submittedName>
        <fullName evidence="2">Uncharacterized protein</fullName>
    </submittedName>
</protein>
<comment type="caution">
    <text evidence="2">The sequence shown here is derived from an EMBL/GenBank/DDBJ whole genome shotgun (WGS) entry which is preliminary data.</text>
</comment>